<gene>
    <name evidence="2" type="ORF">DU002_09915</name>
</gene>
<evidence type="ECO:0000313" key="3">
    <source>
        <dbReference type="Proteomes" id="UP000252558"/>
    </source>
</evidence>
<dbReference type="PANTHER" id="PTHR43617">
    <property type="entry name" value="L-AMINO ACID N-ACETYLTRANSFERASE"/>
    <property type="match status" value="1"/>
</dbReference>
<dbReference type="RefSeq" id="WP_114338220.1">
    <property type="nucleotide sequence ID" value="NZ_QPID01000005.1"/>
</dbReference>
<comment type="caution">
    <text evidence="2">The sequence shown here is derived from an EMBL/GenBank/DDBJ whole genome shotgun (WGS) entry which is preliminary data.</text>
</comment>
<dbReference type="InterPro" id="IPR050276">
    <property type="entry name" value="MshD_Acetyltransferase"/>
</dbReference>
<name>A0A368NJ76_9GAMM</name>
<dbReference type="AlphaFoldDB" id="A0A368NJ76"/>
<sequence length="169" mass="18488">MEVTIRSAEKSDVAGIKGIYAQPHAYSGTLQLPYPSEALWQSRFDNASADYHNLVAITNGKVIGQLGLMVSTRPRRKHVAGFGMAVCASVLGQGVATRLLESALHMCDNWLNIERVELEVFTDNKAAIALYRKFGFVIEGEHVSSAFKNGVYADVYSMARLRAAVVVKP</sequence>
<proteinExistence type="predicted"/>
<evidence type="ECO:0000313" key="2">
    <source>
        <dbReference type="EMBL" id="RCU49933.1"/>
    </source>
</evidence>
<dbReference type="OrthoDB" id="5419426at2"/>
<dbReference type="GO" id="GO:0016747">
    <property type="term" value="F:acyltransferase activity, transferring groups other than amino-acyl groups"/>
    <property type="evidence" value="ECO:0007669"/>
    <property type="project" value="InterPro"/>
</dbReference>
<dbReference type="Proteomes" id="UP000252558">
    <property type="component" value="Unassembled WGS sequence"/>
</dbReference>
<organism evidence="2 3">
    <name type="scientific">Corallincola holothuriorum</name>
    <dbReference type="NCBI Taxonomy" id="2282215"/>
    <lineage>
        <taxon>Bacteria</taxon>
        <taxon>Pseudomonadati</taxon>
        <taxon>Pseudomonadota</taxon>
        <taxon>Gammaproteobacteria</taxon>
        <taxon>Alteromonadales</taxon>
        <taxon>Psychromonadaceae</taxon>
        <taxon>Corallincola</taxon>
    </lineage>
</organism>
<accession>A0A368NJ76</accession>
<dbReference type="InterPro" id="IPR000182">
    <property type="entry name" value="GNAT_dom"/>
</dbReference>
<evidence type="ECO:0000259" key="1">
    <source>
        <dbReference type="PROSITE" id="PS51186"/>
    </source>
</evidence>
<protein>
    <submittedName>
        <fullName evidence="2">GNAT family N-acetyltransferase</fullName>
    </submittedName>
</protein>
<dbReference type="PANTHER" id="PTHR43617:SF22">
    <property type="entry name" value="L-AMINO ACID N-ACETYLTRANSFERASE AAAT"/>
    <property type="match status" value="1"/>
</dbReference>
<dbReference type="InterPro" id="IPR016181">
    <property type="entry name" value="Acyl_CoA_acyltransferase"/>
</dbReference>
<dbReference type="PROSITE" id="PS51186">
    <property type="entry name" value="GNAT"/>
    <property type="match status" value="1"/>
</dbReference>
<dbReference type="CDD" id="cd04301">
    <property type="entry name" value="NAT_SF"/>
    <property type="match status" value="1"/>
</dbReference>
<dbReference type="Gene3D" id="3.40.630.30">
    <property type="match status" value="1"/>
</dbReference>
<reference evidence="2 3" key="1">
    <citation type="submission" date="2018-07" db="EMBL/GenBank/DDBJ databases">
        <title>Corallincola holothuriorum sp. nov., a new facultative anaerobe isolated from sea cucumber Apostichopus japonicus.</title>
        <authorList>
            <person name="Xia H."/>
        </authorList>
    </citation>
    <scope>NUCLEOTIDE SEQUENCE [LARGE SCALE GENOMIC DNA]</scope>
    <source>
        <strain evidence="2 3">C4</strain>
    </source>
</reference>
<dbReference type="EMBL" id="QPID01000005">
    <property type="protein sequence ID" value="RCU49933.1"/>
    <property type="molecule type" value="Genomic_DNA"/>
</dbReference>
<keyword evidence="3" id="KW-1185">Reference proteome</keyword>
<feature type="domain" description="N-acetyltransferase" evidence="1">
    <location>
        <begin position="3"/>
        <end position="163"/>
    </location>
</feature>
<dbReference type="Pfam" id="PF00583">
    <property type="entry name" value="Acetyltransf_1"/>
    <property type="match status" value="1"/>
</dbReference>
<dbReference type="SUPFAM" id="SSF55729">
    <property type="entry name" value="Acyl-CoA N-acyltransferases (Nat)"/>
    <property type="match status" value="1"/>
</dbReference>
<keyword evidence="2" id="KW-0808">Transferase</keyword>